<dbReference type="GO" id="GO:0005524">
    <property type="term" value="F:ATP binding"/>
    <property type="evidence" value="ECO:0007669"/>
    <property type="project" value="UniProtKB-KW"/>
</dbReference>
<feature type="region of interest" description="Disordered" evidence="3">
    <location>
        <begin position="353"/>
        <end position="372"/>
    </location>
</feature>
<keyword evidence="2" id="KW-0067">ATP-binding</keyword>
<dbReference type="VEuPathDB" id="CryptoDB:Vbra_2641"/>
<name>A0A0G4G4N5_VITBC</name>
<dbReference type="SMART" id="SM00220">
    <property type="entry name" value="S_TKc"/>
    <property type="match status" value="1"/>
</dbReference>
<dbReference type="Pfam" id="PF00069">
    <property type="entry name" value="Pkinase"/>
    <property type="match status" value="1"/>
</dbReference>
<evidence type="ECO:0000256" key="2">
    <source>
        <dbReference type="ARBA" id="ARBA00022840"/>
    </source>
</evidence>
<evidence type="ECO:0000259" key="4">
    <source>
        <dbReference type="PROSITE" id="PS50011"/>
    </source>
</evidence>
<evidence type="ECO:0000256" key="1">
    <source>
        <dbReference type="ARBA" id="ARBA00022741"/>
    </source>
</evidence>
<dbReference type="OrthoDB" id="1022360at2759"/>
<dbReference type="PROSITE" id="PS50011">
    <property type="entry name" value="PROTEIN_KINASE_DOM"/>
    <property type="match status" value="1"/>
</dbReference>
<evidence type="ECO:0000256" key="3">
    <source>
        <dbReference type="SAM" id="MobiDB-lite"/>
    </source>
</evidence>
<dbReference type="Proteomes" id="UP000041254">
    <property type="component" value="Unassembled WGS sequence"/>
</dbReference>
<dbReference type="PhylomeDB" id="A0A0G4G4N5"/>
<gene>
    <name evidence="5" type="ORF">Vbra_2641</name>
</gene>
<dbReference type="AlphaFoldDB" id="A0A0G4G4N5"/>
<organism evidence="5 6">
    <name type="scientific">Vitrella brassicaformis (strain CCMP3155)</name>
    <dbReference type="NCBI Taxonomy" id="1169540"/>
    <lineage>
        <taxon>Eukaryota</taxon>
        <taxon>Sar</taxon>
        <taxon>Alveolata</taxon>
        <taxon>Colpodellida</taxon>
        <taxon>Vitrellaceae</taxon>
        <taxon>Vitrella</taxon>
    </lineage>
</organism>
<evidence type="ECO:0000313" key="5">
    <source>
        <dbReference type="EMBL" id="CEM23345.1"/>
    </source>
</evidence>
<dbReference type="GO" id="GO:0035556">
    <property type="term" value="P:intracellular signal transduction"/>
    <property type="evidence" value="ECO:0007669"/>
    <property type="project" value="TreeGrafter"/>
</dbReference>
<dbReference type="SUPFAM" id="SSF56112">
    <property type="entry name" value="Protein kinase-like (PK-like)"/>
    <property type="match status" value="1"/>
</dbReference>
<dbReference type="GO" id="GO:0005737">
    <property type="term" value="C:cytoplasm"/>
    <property type="evidence" value="ECO:0007669"/>
    <property type="project" value="TreeGrafter"/>
</dbReference>
<dbReference type="EMBL" id="CDMY01000565">
    <property type="protein sequence ID" value="CEM23345.1"/>
    <property type="molecule type" value="Genomic_DNA"/>
</dbReference>
<keyword evidence="6" id="KW-1185">Reference proteome</keyword>
<dbReference type="PANTHER" id="PTHR24346:SF30">
    <property type="entry name" value="MATERNAL EMBRYONIC LEUCINE ZIPPER KINASE"/>
    <property type="match status" value="1"/>
</dbReference>
<sequence>MAQAHQLPVFIVNNFNDISHLGAGGFAVTWRARANPQGEAPHIDGFQNPEEIPRGPELVVKVMQTSGEFANVLQFEHMVMEYPDIKDCPNVMSSLGFVEDPEEDRAYLIMPYGGPTLSTKLHDHAQDGLPREEVKAISRQLVNAHTALHGAGVIYRDHKLDNVVVDGGLVRLIDLGCFKAEEEPWNPIKDPQAWVRGFRPTEVLLGLQYGLEADISALGQPLFRTSYGRSPFQRVVNGEAVDVANDAEALREMIEVYGPPRAHGGMWPAGALDQAEDILPGQVGGQDKTEQEVKAELAARMTALRPQLNITPEELDFFYHALHPNPDSRYSADQLSAHPWLAPPPPAPVAPPPAIHQGNRKRRREEAAPVRASKRIAAMQQQIDHTMRGMNCARLTAQEAAGNRKRQREAVEMIDDLLPPEERDAGVRKCPRLMEKRLLGETGSYVGVTAQEADRRRARQRRRVAVAGRRR</sequence>
<reference evidence="5 6" key="1">
    <citation type="submission" date="2014-11" db="EMBL/GenBank/DDBJ databases">
        <authorList>
            <person name="Zhu J."/>
            <person name="Qi W."/>
            <person name="Song R."/>
        </authorList>
    </citation>
    <scope>NUCLEOTIDE SEQUENCE [LARGE SCALE GENOMIC DNA]</scope>
</reference>
<protein>
    <recommendedName>
        <fullName evidence="4">Protein kinase domain-containing protein</fullName>
    </recommendedName>
</protein>
<dbReference type="InterPro" id="IPR000719">
    <property type="entry name" value="Prot_kinase_dom"/>
</dbReference>
<proteinExistence type="predicted"/>
<dbReference type="STRING" id="1169540.A0A0G4G4N5"/>
<accession>A0A0G4G4N5</accession>
<dbReference type="InParanoid" id="A0A0G4G4N5"/>
<dbReference type="InterPro" id="IPR011009">
    <property type="entry name" value="Kinase-like_dom_sf"/>
</dbReference>
<dbReference type="GO" id="GO:0004674">
    <property type="term" value="F:protein serine/threonine kinase activity"/>
    <property type="evidence" value="ECO:0007669"/>
    <property type="project" value="TreeGrafter"/>
</dbReference>
<feature type="domain" description="Protein kinase" evidence="4">
    <location>
        <begin position="15"/>
        <end position="341"/>
    </location>
</feature>
<evidence type="ECO:0000313" key="6">
    <source>
        <dbReference type="Proteomes" id="UP000041254"/>
    </source>
</evidence>
<dbReference type="PANTHER" id="PTHR24346">
    <property type="entry name" value="MAP/MICROTUBULE AFFINITY-REGULATING KINASE"/>
    <property type="match status" value="1"/>
</dbReference>
<keyword evidence="1" id="KW-0547">Nucleotide-binding</keyword>
<dbReference type="Gene3D" id="1.10.510.10">
    <property type="entry name" value="Transferase(Phosphotransferase) domain 1"/>
    <property type="match status" value="1"/>
</dbReference>